<dbReference type="FunFam" id="1.25.40.10:FF:000196">
    <property type="entry name" value="Pentatricopeptide repeat-containing protein At4g14850"/>
    <property type="match status" value="1"/>
</dbReference>
<gene>
    <name evidence="3" type="primary">PCMP-E54</name>
    <name evidence="3" type="ORF">g.38038</name>
</gene>
<sequence length="483" mass="52807">MLRAHSLASSNPAMGEVLSLFNSIRARGLRPDRFSFVAALKSCSRAAALHPGRTIHGCLLRSGFELSLNPSNTLIAFYCACGVIGHAEQLFDEMCQRRDAVSFSALMGGYLRDSRREEVVELYREMRRGGFVMTPSVIVCALTSSGCDSISISVGELLHGYCIKTGFSLELNVATSTMMMYGKHGRMVSARCVFEAMPLRDVVMWNCIIDGYAKCGLIEESLALLQQMRAEGLKVNAATLAGLLSACASSGAFLVGRHTHRYIEEEGLELDAILGTALIDMYSKCGYMDMAAHIFDRIPVRDVKSWTAMIMGFGINGNAKAAVELFREMEEMGMRPNEVTFLAVLNACSHAGLVVSGKEYLEKMVIGYDFSPRIEHYGCVVDLLGRAGLLEEAYELIMSLPIQRDSTAWRALLSACRVYGNIEIGEIAQQSLVALGDQHPTDSILLSNTYAMAGKQVDTLLVTDLQVVKMKKEAGCSSIETNN</sequence>
<evidence type="ECO:0000313" key="3">
    <source>
        <dbReference type="EMBL" id="JAT49570.1"/>
    </source>
</evidence>
<dbReference type="GO" id="GO:0016556">
    <property type="term" value="P:mRNA modification"/>
    <property type="evidence" value="ECO:0007669"/>
    <property type="project" value="UniProtKB-ARBA"/>
</dbReference>
<dbReference type="InterPro" id="IPR046848">
    <property type="entry name" value="E_motif"/>
</dbReference>
<dbReference type="PANTHER" id="PTHR47926">
    <property type="entry name" value="PENTATRICOPEPTIDE REPEAT-CONTAINING PROTEIN"/>
    <property type="match status" value="1"/>
</dbReference>
<dbReference type="EMBL" id="GDJX01018366">
    <property type="protein sequence ID" value="JAT49570.1"/>
    <property type="molecule type" value="Transcribed_RNA"/>
</dbReference>
<dbReference type="Pfam" id="PF20431">
    <property type="entry name" value="E_motif"/>
    <property type="match status" value="1"/>
</dbReference>
<feature type="repeat" description="PPR" evidence="2">
    <location>
        <begin position="201"/>
        <end position="235"/>
    </location>
</feature>
<dbReference type="InterPro" id="IPR011990">
    <property type="entry name" value="TPR-like_helical_dom_sf"/>
</dbReference>
<dbReference type="PROSITE" id="PS51375">
    <property type="entry name" value="PPR"/>
    <property type="match status" value="3"/>
</dbReference>
<dbReference type="Gene3D" id="1.25.40.10">
    <property type="entry name" value="Tetratricopeptide repeat domain"/>
    <property type="match status" value="3"/>
</dbReference>
<feature type="repeat" description="PPR" evidence="2">
    <location>
        <begin position="302"/>
        <end position="336"/>
    </location>
</feature>
<evidence type="ECO:0000256" key="1">
    <source>
        <dbReference type="ARBA" id="ARBA00022737"/>
    </source>
</evidence>
<dbReference type="GO" id="GO:0003723">
    <property type="term" value="F:RNA binding"/>
    <property type="evidence" value="ECO:0007669"/>
    <property type="project" value="InterPro"/>
</dbReference>
<dbReference type="GO" id="GO:0005737">
    <property type="term" value="C:cytoplasm"/>
    <property type="evidence" value="ECO:0007669"/>
    <property type="project" value="UniProtKB-ARBA"/>
</dbReference>
<proteinExistence type="predicted"/>
<name>A0A1D1Y4I1_9ARAE</name>
<feature type="repeat" description="PPR" evidence="2">
    <location>
        <begin position="99"/>
        <end position="133"/>
    </location>
</feature>
<organism evidence="3">
    <name type="scientific">Anthurium amnicola</name>
    <dbReference type="NCBI Taxonomy" id="1678845"/>
    <lineage>
        <taxon>Eukaryota</taxon>
        <taxon>Viridiplantae</taxon>
        <taxon>Streptophyta</taxon>
        <taxon>Embryophyta</taxon>
        <taxon>Tracheophyta</taxon>
        <taxon>Spermatophyta</taxon>
        <taxon>Magnoliopsida</taxon>
        <taxon>Liliopsida</taxon>
        <taxon>Araceae</taxon>
        <taxon>Pothoideae</taxon>
        <taxon>Potheae</taxon>
        <taxon>Anthurium</taxon>
    </lineage>
</organism>
<dbReference type="InterPro" id="IPR046960">
    <property type="entry name" value="PPR_At4g14850-like_plant"/>
</dbReference>
<dbReference type="Pfam" id="PF01535">
    <property type="entry name" value="PPR"/>
    <property type="match status" value="5"/>
</dbReference>
<evidence type="ECO:0000256" key="2">
    <source>
        <dbReference type="PROSITE-ProRule" id="PRU00708"/>
    </source>
</evidence>
<dbReference type="PANTHER" id="PTHR47926:SF490">
    <property type="entry name" value="REPEAT-LIKE SUPERFAMILY PROTEIN, PUTATIVE-RELATED"/>
    <property type="match status" value="1"/>
</dbReference>
<reference evidence="3" key="1">
    <citation type="submission" date="2015-07" db="EMBL/GenBank/DDBJ databases">
        <title>Transcriptome Assembly of Anthurium amnicola.</title>
        <authorList>
            <person name="Suzuki J."/>
        </authorList>
    </citation>
    <scope>NUCLEOTIDE SEQUENCE</scope>
</reference>
<dbReference type="Pfam" id="PF13041">
    <property type="entry name" value="PPR_2"/>
    <property type="match status" value="2"/>
</dbReference>
<dbReference type="FunFam" id="1.25.40.10:FF:000277">
    <property type="entry name" value="Pentatricopeptide repeat-containing protein, mitochondrial"/>
    <property type="match status" value="1"/>
</dbReference>
<protein>
    <submittedName>
        <fullName evidence="3">Pentatricopeptide repeat-containing protein At1g26900, mitochondrial</fullName>
    </submittedName>
</protein>
<keyword evidence="1" id="KW-0677">Repeat</keyword>
<dbReference type="NCBIfam" id="TIGR00756">
    <property type="entry name" value="PPR"/>
    <property type="match status" value="4"/>
</dbReference>
<dbReference type="InterPro" id="IPR002885">
    <property type="entry name" value="PPR_rpt"/>
</dbReference>
<accession>A0A1D1Y4I1</accession>
<dbReference type="AlphaFoldDB" id="A0A1D1Y4I1"/>